<dbReference type="InterPro" id="IPR052546">
    <property type="entry name" value="Transposase_8_domain"/>
</dbReference>
<dbReference type="Gene3D" id="1.10.10.60">
    <property type="entry name" value="Homeodomain-like"/>
    <property type="match status" value="1"/>
</dbReference>
<dbReference type="GO" id="GO:0004803">
    <property type="term" value="F:transposase activity"/>
    <property type="evidence" value="ECO:0007669"/>
    <property type="project" value="InterPro"/>
</dbReference>
<name>A0A2T5IJ44_9GAMM</name>
<comment type="caution">
    <text evidence="3">The sequence shown here is derived from an EMBL/GenBank/DDBJ whole genome shotgun (WGS) entry which is preliminary data.</text>
</comment>
<protein>
    <submittedName>
        <fullName evidence="3">Putative transposase</fullName>
    </submittedName>
</protein>
<dbReference type="GO" id="GO:0006313">
    <property type="term" value="P:DNA transposition"/>
    <property type="evidence" value="ECO:0007669"/>
    <property type="project" value="InterPro"/>
</dbReference>
<dbReference type="InterPro" id="IPR009057">
    <property type="entry name" value="Homeodomain-like_sf"/>
</dbReference>
<organism evidence="3 4">
    <name type="scientific">Agitococcus lubricus</name>
    <dbReference type="NCBI Taxonomy" id="1077255"/>
    <lineage>
        <taxon>Bacteria</taxon>
        <taxon>Pseudomonadati</taxon>
        <taxon>Pseudomonadota</taxon>
        <taxon>Gammaproteobacteria</taxon>
        <taxon>Moraxellales</taxon>
        <taxon>Moraxellaceae</taxon>
        <taxon>Agitococcus</taxon>
    </lineage>
</organism>
<keyword evidence="2" id="KW-0175">Coiled coil</keyword>
<dbReference type="AlphaFoldDB" id="A0A2T5IJ44"/>
<evidence type="ECO:0000313" key="4">
    <source>
        <dbReference type="Proteomes" id="UP000244223"/>
    </source>
</evidence>
<evidence type="ECO:0000256" key="1">
    <source>
        <dbReference type="ARBA" id="ARBA00009964"/>
    </source>
</evidence>
<keyword evidence="4" id="KW-1185">Reference proteome</keyword>
<feature type="coiled-coil region" evidence="2">
    <location>
        <begin position="54"/>
        <end position="81"/>
    </location>
</feature>
<dbReference type="PANTHER" id="PTHR33609">
    <property type="entry name" value="LOW CALCIUM RESPONSE LOCUS PROTEIN S"/>
    <property type="match status" value="1"/>
</dbReference>
<dbReference type="Proteomes" id="UP000244223">
    <property type="component" value="Unassembled WGS sequence"/>
</dbReference>
<dbReference type="EMBL" id="QAON01000066">
    <property type="protein sequence ID" value="PTQ83850.1"/>
    <property type="molecule type" value="Genomic_DNA"/>
</dbReference>
<dbReference type="InterPro" id="IPR002514">
    <property type="entry name" value="Transposase_8"/>
</dbReference>
<evidence type="ECO:0000256" key="2">
    <source>
        <dbReference type="SAM" id="Coils"/>
    </source>
</evidence>
<reference evidence="3 4" key="1">
    <citation type="submission" date="2018-04" db="EMBL/GenBank/DDBJ databases">
        <title>Genomic Encyclopedia of Archaeal and Bacterial Type Strains, Phase II (KMG-II): from individual species to whole genera.</title>
        <authorList>
            <person name="Goeker M."/>
        </authorList>
    </citation>
    <scope>NUCLEOTIDE SEQUENCE [LARGE SCALE GENOMIC DNA]</scope>
    <source>
        <strain evidence="3 4">DSM 5822</strain>
    </source>
</reference>
<comment type="similarity">
    <text evidence="1">Belongs to the transposase 8 family.</text>
</comment>
<evidence type="ECO:0000313" key="3">
    <source>
        <dbReference type="EMBL" id="PTQ83850.1"/>
    </source>
</evidence>
<dbReference type="SUPFAM" id="SSF46689">
    <property type="entry name" value="Homeodomain-like"/>
    <property type="match status" value="1"/>
</dbReference>
<proteinExistence type="inferred from homology"/>
<feature type="non-terminal residue" evidence="3">
    <location>
        <position position="1"/>
    </location>
</feature>
<sequence length="86" mass="9886">TSKFSDSQIMAILKQAEAGTPVPALCREHGISSATFYKWRSRYGGMDTSMMARLKELETENARLKKMYAEERLKAEILKEAIEKKW</sequence>
<dbReference type="Pfam" id="PF01527">
    <property type="entry name" value="HTH_Tnp_1"/>
    <property type="match status" value="1"/>
</dbReference>
<accession>A0A2T5IJ44</accession>
<dbReference type="GO" id="GO:0003677">
    <property type="term" value="F:DNA binding"/>
    <property type="evidence" value="ECO:0007669"/>
    <property type="project" value="InterPro"/>
</dbReference>
<gene>
    <name evidence="3" type="ORF">C8N29_1661</name>
</gene>
<dbReference type="PANTHER" id="PTHR33609:SF1">
    <property type="entry name" value="TRANSPOSASE"/>
    <property type="match status" value="1"/>
</dbReference>